<dbReference type="Proteomes" id="UP000001593">
    <property type="component" value="Unassembled WGS sequence"/>
</dbReference>
<keyword evidence="2" id="KW-1185">Reference proteome</keyword>
<evidence type="ECO:0000313" key="1">
    <source>
        <dbReference type="EMBL" id="EDO30932.1"/>
    </source>
</evidence>
<dbReference type="PhylomeDB" id="A7SZD3"/>
<organism evidence="1 2">
    <name type="scientific">Nematostella vectensis</name>
    <name type="common">Starlet sea anemone</name>
    <dbReference type="NCBI Taxonomy" id="45351"/>
    <lineage>
        <taxon>Eukaryota</taxon>
        <taxon>Metazoa</taxon>
        <taxon>Cnidaria</taxon>
        <taxon>Anthozoa</taxon>
        <taxon>Hexacorallia</taxon>
        <taxon>Actiniaria</taxon>
        <taxon>Edwardsiidae</taxon>
        <taxon>Nematostella</taxon>
    </lineage>
</organism>
<dbReference type="STRING" id="45351.A7SZD3"/>
<dbReference type="AlphaFoldDB" id="A7SZD3"/>
<accession>A7SZD3</accession>
<dbReference type="InParanoid" id="A7SZD3"/>
<proteinExistence type="predicted"/>
<name>A7SZD3_NEMVE</name>
<evidence type="ECO:0000313" key="2">
    <source>
        <dbReference type="Proteomes" id="UP000001593"/>
    </source>
</evidence>
<gene>
    <name evidence="1" type="ORF">NEMVEDRAFT_v1g219912</name>
</gene>
<dbReference type="HOGENOM" id="CLU_1082984_0_0_1"/>
<sequence length="257" mass="28601">MTSASQTDVFNVLNFALRDDESLDTALADVMQTTSALYVASCHTRAQRAVFSQPKAYAEKLQNDHQAAIAFKRAKSMYFSNIGQNLAASIDSNGVDFEHFVKGASSQFRNFKIVSDNEVLKPLSGLSKYKATGIDKVSGKMLKAAAPAIAQSLPYIFNSSIKTCHFPNDWKIARVIPLFKKGINSTDSIVPNLRGFKMALLNIVSLPNHIDEIRIMNMLDIVDVFGFNETRLDETVTNGEMNIPGFDIIRKDRKRKQ</sequence>
<reference evidence="1 2" key="1">
    <citation type="journal article" date="2007" name="Science">
        <title>Sea anemone genome reveals ancestral eumetazoan gene repertoire and genomic organization.</title>
        <authorList>
            <person name="Putnam N.H."/>
            <person name="Srivastava M."/>
            <person name="Hellsten U."/>
            <person name="Dirks B."/>
            <person name="Chapman J."/>
            <person name="Salamov A."/>
            <person name="Terry A."/>
            <person name="Shapiro H."/>
            <person name="Lindquist E."/>
            <person name="Kapitonov V.V."/>
            <person name="Jurka J."/>
            <person name="Genikhovich G."/>
            <person name="Grigoriev I.V."/>
            <person name="Lucas S.M."/>
            <person name="Steele R.E."/>
            <person name="Finnerty J.R."/>
            <person name="Technau U."/>
            <person name="Martindale M.Q."/>
            <person name="Rokhsar D.S."/>
        </authorList>
    </citation>
    <scope>NUCLEOTIDE SEQUENCE [LARGE SCALE GENOMIC DNA]</scope>
    <source>
        <strain evidence="2">CH2 X CH6</strain>
    </source>
</reference>
<protein>
    <submittedName>
        <fullName evidence="1">Uncharacterized protein</fullName>
    </submittedName>
</protein>
<dbReference type="EMBL" id="DS469961">
    <property type="protein sequence ID" value="EDO30932.1"/>
    <property type="molecule type" value="Genomic_DNA"/>
</dbReference>